<evidence type="ECO:0000313" key="4">
    <source>
        <dbReference type="Proteomes" id="UP000251942"/>
    </source>
</evidence>
<protein>
    <submittedName>
        <fullName evidence="1">Uncharacterized protein</fullName>
    </submittedName>
</protein>
<dbReference type="Proteomes" id="UP000251942">
    <property type="component" value="Unassembled WGS sequence"/>
</dbReference>
<evidence type="ECO:0000313" key="2">
    <source>
        <dbReference type="EMBL" id="SPX60519.1"/>
    </source>
</evidence>
<dbReference type="OrthoDB" id="5651615at2"/>
<dbReference type="EMBL" id="LNYB01000066">
    <property type="protein sequence ID" value="KTC98564.1"/>
    <property type="molecule type" value="Genomic_DNA"/>
</dbReference>
<proteinExistence type="predicted"/>
<evidence type="ECO:0000313" key="1">
    <source>
        <dbReference type="EMBL" id="KTC98564.1"/>
    </source>
</evidence>
<dbReference type="Proteomes" id="UP000054698">
    <property type="component" value="Unassembled WGS sequence"/>
</dbReference>
<sequence length="374" mass="43118">MVDPHILQLEIQLCKQYLTRILSKSCKEDMLWEERFDDKGNTSQLVSPLMTKEQATLLQDKLAKLLPTTVSTVKSRKTEGDHCYRVMINVKKCQRYLDESAYINCFLNNIRTFPNAFWLNIGEDCIRACYPVENRKHYDLLVKALGEFNRGLNFECFDFSINDNGELVVIANINSIRQVIDHHKSQCLHILQGFLKGIHGISQVVMYANIETFKSSYTYLIVNNSNEGGLPGLTFQVKDTKTYEQVATCFPDFIQIQPNGYVTTGVDDNHNREIGVKIKYLTDMGYLVTRQLYQNIHSARSDFCEQLWTLKTKGSVVNSNLRFFPQDITKYIYKDICSDNAYLTQEEIMETILKIEKSLLSEELDTQKKSIGLS</sequence>
<name>A0A0W0TSG1_9GAMM</name>
<evidence type="ECO:0000313" key="3">
    <source>
        <dbReference type="Proteomes" id="UP000054698"/>
    </source>
</evidence>
<reference evidence="1 3" key="1">
    <citation type="submission" date="2015-11" db="EMBL/GenBank/DDBJ databases">
        <title>Genomic analysis of 38 Legionella species identifies large and diverse effector repertoires.</title>
        <authorList>
            <person name="Burstein D."/>
            <person name="Amaro F."/>
            <person name="Zusman T."/>
            <person name="Lifshitz Z."/>
            <person name="Cohen O."/>
            <person name="Gilbert J.A."/>
            <person name="Pupko T."/>
            <person name="Shuman H.A."/>
            <person name="Segal G."/>
        </authorList>
    </citation>
    <scope>NUCLEOTIDE SEQUENCE [LARGE SCALE GENOMIC DNA]</scope>
    <source>
        <strain evidence="1 3">WO-44C</strain>
    </source>
</reference>
<reference evidence="2 4" key="2">
    <citation type="submission" date="2018-06" db="EMBL/GenBank/DDBJ databases">
        <authorList>
            <consortium name="Pathogen Informatics"/>
            <person name="Doyle S."/>
        </authorList>
    </citation>
    <scope>NUCLEOTIDE SEQUENCE [LARGE SCALE GENOMIC DNA]</scope>
    <source>
        <strain evidence="2 4">NCTC12022</strain>
    </source>
</reference>
<dbReference type="RefSeq" id="WP_058445436.1">
    <property type="nucleotide sequence ID" value="NZ_CAAAHT010000113.1"/>
</dbReference>
<accession>A0A0W0TSG1</accession>
<dbReference type="AlphaFoldDB" id="A0A0W0TSG1"/>
<keyword evidence="3" id="KW-1185">Reference proteome</keyword>
<dbReference type="PATRIC" id="fig|453.4.peg.1641"/>
<organism evidence="1 3">
    <name type="scientific">Legionella feeleii</name>
    <dbReference type="NCBI Taxonomy" id="453"/>
    <lineage>
        <taxon>Bacteria</taxon>
        <taxon>Pseudomonadati</taxon>
        <taxon>Pseudomonadota</taxon>
        <taxon>Gammaproteobacteria</taxon>
        <taxon>Legionellales</taxon>
        <taxon>Legionellaceae</taxon>
        <taxon>Legionella</taxon>
    </lineage>
</organism>
<dbReference type="EMBL" id="UASS01000010">
    <property type="protein sequence ID" value="SPX60519.1"/>
    <property type="molecule type" value="Genomic_DNA"/>
</dbReference>
<gene>
    <name evidence="1" type="ORF">Lfee_1499</name>
    <name evidence="2" type="ORF">NCTC12022_01250</name>
</gene>